<proteinExistence type="predicted"/>
<dbReference type="EC" id="2.7.13.3" evidence="2"/>
<dbReference type="GO" id="GO:0016301">
    <property type="term" value="F:kinase activity"/>
    <property type="evidence" value="ECO:0007669"/>
    <property type="project" value="UniProtKB-KW"/>
</dbReference>
<feature type="transmembrane region" description="Helical" evidence="9">
    <location>
        <begin position="12"/>
        <end position="32"/>
    </location>
</feature>
<dbReference type="EMBL" id="JBHTIS010003104">
    <property type="protein sequence ID" value="MFD1050807.1"/>
    <property type="molecule type" value="Genomic_DNA"/>
</dbReference>
<evidence type="ECO:0000256" key="7">
    <source>
        <dbReference type="ARBA" id="ARBA00022840"/>
    </source>
</evidence>
<dbReference type="Gene3D" id="1.20.5.1930">
    <property type="match status" value="1"/>
</dbReference>
<dbReference type="Proteomes" id="UP001597045">
    <property type="component" value="Unassembled WGS sequence"/>
</dbReference>
<dbReference type="InterPro" id="IPR050482">
    <property type="entry name" value="Sensor_HK_TwoCompSys"/>
</dbReference>
<gene>
    <name evidence="11" type="ORF">ACFQ1S_37380</name>
</gene>
<evidence type="ECO:0000256" key="2">
    <source>
        <dbReference type="ARBA" id="ARBA00012438"/>
    </source>
</evidence>
<keyword evidence="12" id="KW-1185">Reference proteome</keyword>
<evidence type="ECO:0000259" key="10">
    <source>
        <dbReference type="Pfam" id="PF07730"/>
    </source>
</evidence>
<comment type="catalytic activity">
    <reaction evidence="1">
        <text>ATP + protein L-histidine = ADP + protein N-phospho-L-histidine.</text>
        <dbReference type="EC" id="2.7.13.3"/>
    </reaction>
</comment>
<protein>
    <recommendedName>
        <fullName evidence="2">histidine kinase</fullName>
        <ecNumber evidence="2">2.7.13.3</ecNumber>
    </recommendedName>
</protein>
<feature type="transmembrane region" description="Helical" evidence="9">
    <location>
        <begin position="78"/>
        <end position="95"/>
    </location>
</feature>
<keyword evidence="7" id="KW-0067">ATP-binding</keyword>
<evidence type="ECO:0000256" key="4">
    <source>
        <dbReference type="ARBA" id="ARBA00022679"/>
    </source>
</evidence>
<keyword evidence="9" id="KW-1133">Transmembrane helix</keyword>
<keyword evidence="3" id="KW-0597">Phosphoprotein</keyword>
<feature type="transmembrane region" description="Helical" evidence="9">
    <location>
        <begin position="107"/>
        <end position="126"/>
    </location>
</feature>
<feature type="transmembrane region" description="Helical" evidence="9">
    <location>
        <begin position="39"/>
        <end position="72"/>
    </location>
</feature>
<evidence type="ECO:0000256" key="1">
    <source>
        <dbReference type="ARBA" id="ARBA00000085"/>
    </source>
</evidence>
<organism evidence="11 12">
    <name type="scientific">Kibdelosporangium lantanae</name>
    <dbReference type="NCBI Taxonomy" id="1497396"/>
    <lineage>
        <taxon>Bacteria</taxon>
        <taxon>Bacillati</taxon>
        <taxon>Actinomycetota</taxon>
        <taxon>Actinomycetes</taxon>
        <taxon>Pseudonocardiales</taxon>
        <taxon>Pseudonocardiaceae</taxon>
        <taxon>Kibdelosporangium</taxon>
    </lineage>
</organism>
<evidence type="ECO:0000313" key="11">
    <source>
        <dbReference type="EMBL" id="MFD1050807.1"/>
    </source>
</evidence>
<evidence type="ECO:0000256" key="5">
    <source>
        <dbReference type="ARBA" id="ARBA00022741"/>
    </source>
</evidence>
<keyword evidence="9" id="KW-0812">Transmembrane</keyword>
<dbReference type="InterPro" id="IPR011712">
    <property type="entry name" value="Sig_transdc_His_kin_sub3_dim/P"/>
</dbReference>
<accession>A0ABW3MJD8</accession>
<evidence type="ECO:0000256" key="9">
    <source>
        <dbReference type="SAM" id="Phobius"/>
    </source>
</evidence>
<keyword evidence="4" id="KW-0808">Transferase</keyword>
<dbReference type="Pfam" id="PF07730">
    <property type="entry name" value="HisKA_3"/>
    <property type="match status" value="1"/>
</dbReference>
<evidence type="ECO:0000256" key="8">
    <source>
        <dbReference type="ARBA" id="ARBA00023012"/>
    </source>
</evidence>
<reference evidence="12" key="1">
    <citation type="journal article" date="2019" name="Int. J. Syst. Evol. Microbiol.">
        <title>The Global Catalogue of Microorganisms (GCM) 10K type strain sequencing project: providing services to taxonomists for standard genome sequencing and annotation.</title>
        <authorList>
            <consortium name="The Broad Institute Genomics Platform"/>
            <consortium name="The Broad Institute Genome Sequencing Center for Infectious Disease"/>
            <person name="Wu L."/>
            <person name="Ma J."/>
        </authorList>
    </citation>
    <scope>NUCLEOTIDE SEQUENCE [LARGE SCALE GENOMIC DNA]</scope>
    <source>
        <strain evidence="12">JCM 31486</strain>
    </source>
</reference>
<sequence>MSTLVQDDVDNAGELGVVGIVVILVCGGLLAFGRRYPVLVAVGTFVGCAVYYPFVGAGGPILVTFIFALYFVAASGRMVTAVVIGTAAMVLIVIGEMVSSPRRHVDNIALFMLVGWIVAMIALGAVRNSRRAVAAEASRRATSDERLRIARELHDVLAHNISLINVQASAALHRREGSFEALDAIKQASKEALTELRTTLGVLRAVDEQAPTKPPGLHQLPELVHRTRATGLAVTVDG</sequence>
<evidence type="ECO:0000256" key="6">
    <source>
        <dbReference type="ARBA" id="ARBA00022777"/>
    </source>
</evidence>
<keyword evidence="9" id="KW-0472">Membrane</keyword>
<keyword evidence="6 11" id="KW-0418">Kinase</keyword>
<evidence type="ECO:0000313" key="12">
    <source>
        <dbReference type="Proteomes" id="UP001597045"/>
    </source>
</evidence>
<feature type="non-terminal residue" evidence="11">
    <location>
        <position position="238"/>
    </location>
</feature>
<comment type="caution">
    <text evidence="11">The sequence shown here is derived from an EMBL/GenBank/DDBJ whole genome shotgun (WGS) entry which is preliminary data.</text>
</comment>
<keyword evidence="5" id="KW-0547">Nucleotide-binding</keyword>
<dbReference type="PANTHER" id="PTHR24421">
    <property type="entry name" value="NITRATE/NITRITE SENSOR PROTEIN NARX-RELATED"/>
    <property type="match status" value="1"/>
</dbReference>
<name>A0ABW3MJD8_9PSEU</name>
<dbReference type="PANTHER" id="PTHR24421:SF10">
    <property type="entry name" value="NITRATE_NITRITE SENSOR PROTEIN NARQ"/>
    <property type="match status" value="1"/>
</dbReference>
<keyword evidence="8" id="KW-0902">Two-component regulatory system</keyword>
<feature type="domain" description="Signal transduction histidine kinase subgroup 3 dimerisation and phosphoacceptor" evidence="10">
    <location>
        <begin position="145"/>
        <end position="206"/>
    </location>
</feature>
<evidence type="ECO:0000256" key="3">
    <source>
        <dbReference type="ARBA" id="ARBA00022553"/>
    </source>
</evidence>